<proteinExistence type="predicted"/>
<organism evidence="1 2">
    <name type="scientific">Achromobacter phage vB_AchrS_AchV4</name>
    <dbReference type="NCBI Taxonomy" id="2796514"/>
    <lineage>
        <taxon>Viruses</taxon>
        <taxon>Duplodnaviria</taxon>
        <taxon>Heunggongvirae</taxon>
        <taxon>Uroviricota</taxon>
        <taxon>Caudoviricetes</taxon>
        <taxon>Casjensviridae</taxon>
        <taxon>Gediminasvirus</taxon>
        <taxon>Gediminasvirus AchV4</taxon>
    </lineage>
</organism>
<sequence>MLRALAARLEEISSTGGLYEFDMAGKVFRGRHWYGDDDPLPLISILEAPLPLDQIGSANDNTASAGQWELLIQGFLDDDDKNPTDPAHFLLALTRQKLAEIRSEKSDQRVPGSQYNILGMGRRVTGLTIGPGTVRPPDDLSAKAYFWLSVTLSLAEQLDKPFE</sequence>
<protein>
    <submittedName>
        <fullName evidence="1">Minor tail protein</fullName>
    </submittedName>
</protein>
<accession>A0A7T3PGW7</accession>
<evidence type="ECO:0000313" key="2">
    <source>
        <dbReference type="Proteomes" id="UP000595170"/>
    </source>
</evidence>
<name>A0A7T3PGW7_9CAUD</name>
<dbReference type="EMBL" id="MW269554">
    <property type="protein sequence ID" value="QPZ53272.1"/>
    <property type="molecule type" value="Genomic_DNA"/>
</dbReference>
<reference evidence="1 2" key="1">
    <citation type="submission" date="2020-11" db="EMBL/GenBank/DDBJ databases">
        <title>Complete Genome Sequence of Achromobacter phage vB_AchrS_AchV4.</title>
        <authorList>
            <person name="Kaliniene L."/>
            <person name="Noreika A."/>
            <person name="Meskys R."/>
        </authorList>
    </citation>
    <scope>NUCLEOTIDE SEQUENCE [LARGE SCALE GENOMIC DNA]</scope>
</reference>
<evidence type="ECO:0000313" key="1">
    <source>
        <dbReference type="EMBL" id="QPZ53272.1"/>
    </source>
</evidence>
<gene>
    <name evidence="1" type="ORF">AchV4_0011</name>
</gene>
<dbReference type="Proteomes" id="UP000595170">
    <property type="component" value="Segment"/>
</dbReference>
<keyword evidence="2" id="KW-1185">Reference proteome</keyword>